<dbReference type="GO" id="GO:0016491">
    <property type="term" value="F:oxidoreductase activity"/>
    <property type="evidence" value="ECO:0007669"/>
    <property type="project" value="UniProtKB-KW"/>
</dbReference>
<dbReference type="Gene3D" id="3.40.50.720">
    <property type="entry name" value="NAD(P)-binding Rossmann-like Domain"/>
    <property type="match status" value="1"/>
</dbReference>
<dbReference type="PANTHER" id="PTHR42879:SF2">
    <property type="entry name" value="3-OXOACYL-[ACYL-CARRIER-PROTEIN] REDUCTASE FABG"/>
    <property type="match status" value="1"/>
</dbReference>
<gene>
    <name evidence="3" type="ORF">V0288_23205</name>
</gene>
<dbReference type="SUPFAM" id="SSF51735">
    <property type="entry name" value="NAD(P)-binding Rossmann-fold domains"/>
    <property type="match status" value="1"/>
</dbReference>
<sequence length="275" mass="29415">MELQGKTAIITGSARGIGEGIATVLAREGANVVINSRKEADCALVVDKIEAMGGQAIAVAADVSKKSDVTNLVEKTIQHFGSVDILVNNAGIESQPYLAKDLPEEQWDRVMAINLKGPFLCCQAVIPHMIRQNKGRIINIASTAGIRMSFFGTVDYTVSKHGVAGLMQHLAWELADAHITVNTVCPGGVVTPLMEAGTTPEYRDMVVKRLIPLGRMCAIEEIGEAVSFLASDRADMITGQLLAVDGGLLAGFGEDLRPIVRKRMADMQAAHDAKH</sequence>
<dbReference type="InterPro" id="IPR036291">
    <property type="entry name" value="NAD(P)-bd_dom_sf"/>
</dbReference>
<evidence type="ECO:0000313" key="4">
    <source>
        <dbReference type="Proteomes" id="UP001328733"/>
    </source>
</evidence>
<comment type="caution">
    <text evidence="3">The sequence shown here is derived from an EMBL/GenBank/DDBJ whole genome shotgun (WGS) entry which is preliminary data.</text>
</comment>
<name>A0AAW9QZS9_9CHRO</name>
<protein>
    <submittedName>
        <fullName evidence="3">SDR family NAD(P)-dependent oxidoreductase</fullName>
    </submittedName>
</protein>
<dbReference type="NCBIfam" id="NF005559">
    <property type="entry name" value="PRK07231.1"/>
    <property type="match status" value="1"/>
</dbReference>
<dbReference type="PRINTS" id="PR00081">
    <property type="entry name" value="GDHRDH"/>
</dbReference>
<accession>A0AAW9QZS9</accession>
<proteinExistence type="inferred from homology"/>
<evidence type="ECO:0000313" key="3">
    <source>
        <dbReference type="EMBL" id="MEG3440056.1"/>
    </source>
</evidence>
<dbReference type="Pfam" id="PF13561">
    <property type="entry name" value="adh_short_C2"/>
    <property type="match status" value="1"/>
</dbReference>
<evidence type="ECO:0000256" key="2">
    <source>
        <dbReference type="ARBA" id="ARBA00023002"/>
    </source>
</evidence>
<organism evidence="3 4">
    <name type="scientific">Pannus brasiliensis CCIBt3594</name>
    <dbReference type="NCBI Taxonomy" id="1427578"/>
    <lineage>
        <taxon>Bacteria</taxon>
        <taxon>Bacillati</taxon>
        <taxon>Cyanobacteriota</taxon>
        <taxon>Cyanophyceae</taxon>
        <taxon>Oscillatoriophycideae</taxon>
        <taxon>Chroococcales</taxon>
        <taxon>Microcystaceae</taxon>
        <taxon>Pannus</taxon>
    </lineage>
</organism>
<dbReference type="RefSeq" id="WP_332867527.1">
    <property type="nucleotide sequence ID" value="NZ_JBAFSM010000072.1"/>
</dbReference>
<keyword evidence="4" id="KW-1185">Reference proteome</keyword>
<comment type="similarity">
    <text evidence="1">Belongs to the short-chain dehydrogenases/reductases (SDR) family.</text>
</comment>
<dbReference type="EMBL" id="JBAFSM010000072">
    <property type="protein sequence ID" value="MEG3440056.1"/>
    <property type="molecule type" value="Genomic_DNA"/>
</dbReference>
<dbReference type="AlphaFoldDB" id="A0AAW9QZS9"/>
<dbReference type="NCBIfam" id="NF009466">
    <property type="entry name" value="PRK12826.1-2"/>
    <property type="match status" value="1"/>
</dbReference>
<dbReference type="PRINTS" id="PR00080">
    <property type="entry name" value="SDRFAMILY"/>
</dbReference>
<dbReference type="Proteomes" id="UP001328733">
    <property type="component" value="Unassembled WGS sequence"/>
</dbReference>
<dbReference type="InterPro" id="IPR002347">
    <property type="entry name" value="SDR_fam"/>
</dbReference>
<reference evidence="3 4" key="1">
    <citation type="submission" date="2024-01" db="EMBL/GenBank/DDBJ databases">
        <title>Genomic insights into the taxonomy and metabolism of the cyanobacterium Pannus brasiliensis CCIBt3594.</title>
        <authorList>
            <person name="Machado M."/>
            <person name="Botero N.B."/>
            <person name="Andreote A.P.D."/>
            <person name="Feitosa A.M.T."/>
            <person name="Popin R."/>
            <person name="Sivonen K."/>
            <person name="Fiore M.F."/>
        </authorList>
    </citation>
    <scope>NUCLEOTIDE SEQUENCE [LARGE SCALE GENOMIC DNA]</scope>
    <source>
        <strain evidence="3 4">CCIBt3594</strain>
    </source>
</reference>
<dbReference type="PANTHER" id="PTHR42879">
    <property type="entry name" value="3-OXOACYL-(ACYL-CARRIER-PROTEIN) REDUCTASE"/>
    <property type="match status" value="1"/>
</dbReference>
<evidence type="ECO:0000256" key="1">
    <source>
        <dbReference type="ARBA" id="ARBA00006484"/>
    </source>
</evidence>
<keyword evidence="2" id="KW-0560">Oxidoreductase</keyword>
<dbReference type="FunFam" id="3.40.50.720:FF:000084">
    <property type="entry name" value="Short-chain dehydrogenase reductase"/>
    <property type="match status" value="1"/>
</dbReference>
<dbReference type="InterPro" id="IPR050259">
    <property type="entry name" value="SDR"/>
</dbReference>